<keyword evidence="2" id="KW-1185">Reference proteome</keyword>
<evidence type="ECO:0000313" key="1">
    <source>
        <dbReference type="EMBL" id="MCH92127.1"/>
    </source>
</evidence>
<evidence type="ECO:0000313" key="2">
    <source>
        <dbReference type="Proteomes" id="UP000265520"/>
    </source>
</evidence>
<sequence>MKGNGEMMLSNGYRRKLEIEFAQLYHRPLIWDLIVVYGRGMTGDFTISSAYRLMSMDDVGDELHNKSWKNI</sequence>
<reference evidence="1 2" key="1">
    <citation type="journal article" date="2018" name="Front. Plant Sci.">
        <title>Red Clover (Trifolium pratense) and Zigzag Clover (T. medium) - A Picture of Genomic Similarities and Differences.</title>
        <authorList>
            <person name="Dluhosova J."/>
            <person name="Istvanek J."/>
            <person name="Nedelnik J."/>
            <person name="Repkova J."/>
        </authorList>
    </citation>
    <scope>NUCLEOTIDE SEQUENCE [LARGE SCALE GENOMIC DNA]</scope>
    <source>
        <strain evidence="2">cv. 10/8</strain>
        <tissue evidence="1">Leaf</tissue>
    </source>
</reference>
<protein>
    <submittedName>
        <fullName evidence="1">Uncharacterized protein</fullName>
    </submittedName>
</protein>
<proteinExistence type="predicted"/>
<organism evidence="1 2">
    <name type="scientific">Trifolium medium</name>
    <dbReference type="NCBI Taxonomy" id="97028"/>
    <lineage>
        <taxon>Eukaryota</taxon>
        <taxon>Viridiplantae</taxon>
        <taxon>Streptophyta</taxon>
        <taxon>Embryophyta</taxon>
        <taxon>Tracheophyta</taxon>
        <taxon>Spermatophyta</taxon>
        <taxon>Magnoliopsida</taxon>
        <taxon>eudicotyledons</taxon>
        <taxon>Gunneridae</taxon>
        <taxon>Pentapetalae</taxon>
        <taxon>rosids</taxon>
        <taxon>fabids</taxon>
        <taxon>Fabales</taxon>
        <taxon>Fabaceae</taxon>
        <taxon>Papilionoideae</taxon>
        <taxon>50 kb inversion clade</taxon>
        <taxon>NPAAA clade</taxon>
        <taxon>Hologalegina</taxon>
        <taxon>IRL clade</taxon>
        <taxon>Trifolieae</taxon>
        <taxon>Trifolium</taxon>
    </lineage>
</organism>
<dbReference type="EMBL" id="LXQA010021955">
    <property type="protein sequence ID" value="MCH92127.1"/>
    <property type="molecule type" value="Genomic_DNA"/>
</dbReference>
<dbReference type="AlphaFoldDB" id="A0A392MX78"/>
<accession>A0A392MX78</accession>
<name>A0A392MX78_9FABA</name>
<dbReference type="Proteomes" id="UP000265520">
    <property type="component" value="Unassembled WGS sequence"/>
</dbReference>
<comment type="caution">
    <text evidence="1">The sequence shown here is derived from an EMBL/GenBank/DDBJ whole genome shotgun (WGS) entry which is preliminary data.</text>
</comment>